<protein>
    <recommendedName>
        <fullName evidence="3">Phr family secreted Rap phosphatase inhibitor</fullName>
    </recommendedName>
</protein>
<evidence type="ECO:0008006" key="3">
    <source>
        <dbReference type="Google" id="ProtNLM"/>
    </source>
</evidence>
<dbReference type="Proteomes" id="UP000319711">
    <property type="component" value="Segment"/>
</dbReference>
<name>A0A514A8T3_9CAUD</name>
<keyword evidence="2" id="KW-1185">Reference proteome</keyword>
<proteinExistence type="predicted"/>
<dbReference type="EMBL" id="MN038177">
    <property type="protein sequence ID" value="QDH49683.1"/>
    <property type="molecule type" value="Genomic_DNA"/>
</dbReference>
<organism evidence="1 2">
    <name type="scientific">Pantoea phage Kyle</name>
    <dbReference type="NCBI Taxonomy" id="2589665"/>
    <lineage>
        <taxon>Viruses</taxon>
        <taxon>Duplodnaviria</taxon>
        <taxon>Heunggongvirae</taxon>
        <taxon>Uroviricota</taxon>
        <taxon>Caudoviricetes</taxon>
        <taxon>Lindbergviridae</taxon>
        <taxon>Kylevirus</taxon>
        <taxon>Kylevirus kyle</taxon>
    </lineage>
</organism>
<evidence type="ECO:0000313" key="1">
    <source>
        <dbReference type="EMBL" id="QDH49683.1"/>
    </source>
</evidence>
<dbReference type="GeneID" id="55620397"/>
<dbReference type="RefSeq" id="YP_009849863.1">
    <property type="nucleotide sequence ID" value="NC_048796.1"/>
</dbReference>
<evidence type="ECO:0000313" key="2">
    <source>
        <dbReference type="Proteomes" id="UP000319711"/>
    </source>
</evidence>
<sequence length="46" mass="4862">MKEYIKCGLLITLAAVTFASYGVSGHNKDSNATDGTFIVKNIPSKG</sequence>
<gene>
    <name evidence="1" type="primary">30</name>
    <name evidence="1" type="ORF">KYLE_31</name>
</gene>
<accession>A0A514A8T3</accession>
<reference evidence="1 2" key="1">
    <citation type="submission" date="2019-06" db="EMBL/GenBank/DDBJ databases">
        <authorList>
            <person name="Fakulujo A."/>
            <person name="Fiaz D."/>
            <person name="Garg S."/>
            <person name="Gordon G."/>
            <person name="Haider Z."/>
            <person name="Hale A."/>
            <person name="Hodges K."/>
            <person name="Jacob L."/>
            <person name="Kandil F."/>
            <person name="Kincaid V."/>
            <person name="Melchor-Guerra M."/>
            <person name="Morrelli A."/>
            <person name="Morris R."/>
            <person name="Nawaz M."/>
            <person name="Nguyen N."/>
            <person name="Omair A."/>
            <person name="Pray J."/>
            <person name="Saleem H."/>
            <person name="Saravane K."/>
            <person name="Sharma A."/>
            <person name="Singh A."/>
            <person name="Walston M."/>
            <person name="Zaman H."/>
            <person name="Puthuveetil N."/>
            <person name="Do L."/>
            <person name="Islam N."/>
            <person name="Johnson A."/>
        </authorList>
    </citation>
    <scope>NUCLEOTIDE SEQUENCE [LARGE SCALE GENOMIC DNA]</scope>
</reference>
<dbReference type="KEGG" id="vg:55620397"/>